<organism evidence="1 2">
    <name type="scientific">Escherichia albertii</name>
    <dbReference type="NCBI Taxonomy" id="208962"/>
    <lineage>
        <taxon>Bacteria</taxon>
        <taxon>Pseudomonadati</taxon>
        <taxon>Pseudomonadota</taxon>
        <taxon>Gammaproteobacteria</taxon>
        <taxon>Enterobacterales</taxon>
        <taxon>Enterobacteriaceae</taxon>
        <taxon>Escherichia</taxon>
    </lineage>
</organism>
<sequence length="89" mass="10005">MLSHCQKLDCTKCDCQVICFECGARHGIAPEAKIGFSGDRLLKVKLHFSRSDLANSPVLMQQISFSAETILALSHRYYSSNKFSNCYIK</sequence>
<accession>A0ABX5HBK5</accession>
<proteinExistence type="predicted"/>
<protein>
    <submittedName>
        <fullName evidence="1">Uncharacterized protein</fullName>
    </submittedName>
</protein>
<reference evidence="1 2" key="1">
    <citation type="submission" date="2018-03" db="EMBL/GenBank/DDBJ databases">
        <title>Whole Genome Sequencing of Escherichia coli isolates from wildlife.</title>
        <authorList>
            <person name="Whitehouse C.A."/>
            <person name="Lacher D.W."/>
            <person name="Mammel M.K."/>
            <person name="Barnaba T."/>
            <person name="Lorch J.M."/>
        </authorList>
    </citation>
    <scope>NUCLEOTIDE SEQUENCE [LARGE SCALE GENOMIC DNA]</scope>
    <source>
        <strain evidence="1 2">20507-2</strain>
    </source>
</reference>
<dbReference type="Proteomes" id="UP000240382">
    <property type="component" value="Unassembled WGS sequence"/>
</dbReference>
<dbReference type="EMBL" id="PYQT01000072">
    <property type="protein sequence ID" value="PSY35870.1"/>
    <property type="molecule type" value="Genomic_DNA"/>
</dbReference>
<keyword evidence="2" id="KW-1185">Reference proteome</keyword>
<evidence type="ECO:0000313" key="2">
    <source>
        <dbReference type="Proteomes" id="UP000240382"/>
    </source>
</evidence>
<comment type="caution">
    <text evidence="1">The sequence shown here is derived from an EMBL/GenBank/DDBJ whole genome shotgun (WGS) entry which is preliminary data.</text>
</comment>
<gene>
    <name evidence="1" type="ORF">C7B09_25340</name>
</gene>
<name>A0ABX5HBK5_ESCAL</name>
<evidence type="ECO:0000313" key="1">
    <source>
        <dbReference type="EMBL" id="PSY35870.1"/>
    </source>
</evidence>